<evidence type="ECO:0000313" key="2">
    <source>
        <dbReference type="Proteomes" id="UP001328107"/>
    </source>
</evidence>
<dbReference type="Proteomes" id="UP001328107">
    <property type="component" value="Unassembled WGS sequence"/>
</dbReference>
<keyword evidence="2" id="KW-1185">Reference proteome</keyword>
<dbReference type="EMBL" id="BTRK01000004">
    <property type="protein sequence ID" value="GMR50791.1"/>
    <property type="molecule type" value="Genomic_DNA"/>
</dbReference>
<protein>
    <submittedName>
        <fullName evidence="1">Uncharacterized protein</fullName>
    </submittedName>
</protein>
<sequence length="90" mass="9932">SLRAEHAYASSDHRCLTICGGEPILVSAEGGPRRQESTPQRGVVCVCFIFPIRCGVFLEESNFPLVVRDISGFSHRILVDLPSIRCLCLE</sequence>
<proteinExistence type="predicted"/>
<gene>
    <name evidence="1" type="ORF">PMAYCL1PPCAC_20986</name>
</gene>
<dbReference type="AlphaFoldDB" id="A0AAN5I4U6"/>
<feature type="non-terminal residue" evidence="1">
    <location>
        <position position="90"/>
    </location>
</feature>
<accession>A0AAN5I4U6</accession>
<comment type="caution">
    <text evidence="1">The sequence shown here is derived from an EMBL/GenBank/DDBJ whole genome shotgun (WGS) entry which is preliminary data.</text>
</comment>
<name>A0AAN5I4U6_9BILA</name>
<reference evidence="2" key="1">
    <citation type="submission" date="2022-10" db="EMBL/GenBank/DDBJ databases">
        <title>Genome assembly of Pristionchus species.</title>
        <authorList>
            <person name="Yoshida K."/>
            <person name="Sommer R.J."/>
        </authorList>
    </citation>
    <scope>NUCLEOTIDE SEQUENCE [LARGE SCALE GENOMIC DNA]</scope>
    <source>
        <strain evidence="2">RS5460</strain>
    </source>
</reference>
<evidence type="ECO:0000313" key="1">
    <source>
        <dbReference type="EMBL" id="GMR50791.1"/>
    </source>
</evidence>
<feature type="non-terminal residue" evidence="1">
    <location>
        <position position="1"/>
    </location>
</feature>
<organism evidence="1 2">
    <name type="scientific">Pristionchus mayeri</name>
    <dbReference type="NCBI Taxonomy" id="1317129"/>
    <lineage>
        <taxon>Eukaryota</taxon>
        <taxon>Metazoa</taxon>
        <taxon>Ecdysozoa</taxon>
        <taxon>Nematoda</taxon>
        <taxon>Chromadorea</taxon>
        <taxon>Rhabditida</taxon>
        <taxon>Rhabditina</taxon>
        <taxon>Diplogasteromorpha</taxon>
        <taxon>Diplogasteroidea</taxon>
        <taxon>Neodiplogasteridae</taxon>
        <taxon>Pristionchus</taxon>
    </lineage>
</organism>